<reference evidence="1" key="1">
    <citation type="submission" date="2018-06" db="EMBL/GenBank/DDBJ databases">
        <authorList>
            <person name="O'Rourke A."/>
        </authorList>
    </citation>
    <scope>NUCLEOTIDE SEQUENCE</scope>
    <source>
        <strain evidence="1">132550021-3</strain>
    </source>
</reference>
<evidence type="ECO:0000313" key="1">
    <source>
        <dbReference type="EMBL" id="MBX3892338.1"/>
    </source>
</evidence>
<dbReference type="AlphaFoldDB" id="A0A2P4REL6"/>
<accession>A0A2P4REL6</accession>
<evidence type="ECO:0000313" key="2">
    <source>
        <dbReference type="Proteomes" id="UP001199322"/>
    </source>
</evidence>
<proteinExistence type="predicted"/>
<dbReference type="Proteomes" id="UP001199322">
    <property type="component" value="Unassembled WGS sequence"/>
</dbReference>
<protein>
    <submittedName>
        <fullName evidence="1">Uncharacterized protein</fullName>
    </submittedName>
</protein>
<sequence length="193" mass="21485">MDFIESLKRLWTPPANPEDLSSSTRALLARLEAVDWFANVGMPMDVGPDIQQLSGWSEAIEVCSSPQSEDAALEAQNELTMKLHARHLQAYQAWNSKVLRLKPIVVKLVATKLAAPSTRASVPDDIERAFGDSVRWDLLGLCMSYEYEHLVPVSKYYTLVEEQYLAGRFPCGWVGQVPDDMAGSFELGKLAVL</sequence>
<dbReference type="EMBL" id="QGBI01000024">
    <property type="protein sequence ID" value="MBX3892338.1"/>
    <property type="molecule type" value="Genomic_DNA"/>
</dbReference>
<gene>
    <name evidence="1" type="ORF">DEE74_20945</name>
</gene>
<name>A0A2P4REL6_RALPI</name>
<comment type="caution">
    <text evidence="1">The sequence shown here is derived from an EMBL/GenBank/DDBJ whole genome shotgun (WGS) entry which is preliminary data.</text>
</comment>
<dbReference type="RefSeq" id="WP_012762969.1">
    <property type="nucleotide sequence ID" value="NZ_CATWFT010000019.1"/>
</dbReference>
<organism evidence="1 2">
    <name type="scientific">Ralstonia pickettii</name>
    <name type="common">Burkholderia pickettii</name>
    <dbReference type="NCBI Taxonomy" id="329"/>
    <lineage>
        <taxon>Bacteria</taxon>
        <taxon>Pseudomonadati</taxon>
        <taxon>Pseudomonadota</taxon>
        <taxon>Betaproteobacteria</taxon>
        <taxon>Burkholderiales</taxon>
        <taxon>Burkholderiaceae</taxon>
        <taxon>Ralstonia</taxon>
    </lineage>
</organism>